<dbReference type="Gene3D" id="3.40.50.300">
    <property type="entry name" value="P-loop containing nucleotide triphosphate hydrolases"/>
    <property type="match status" value="2"/>
</dbReference>
<keyword evidence="4 6" id="KW-0342">GTP-binding</keyword>
<evidence type="ECO:0000256" key="7">
    <source>
        <dbReference type="PIRSR" id="PIRSR601019-2"/>
    </source>
</evidence>
<dbReference type="GO" id="GO:0007186">
    <property type="term" value="P:G protein-coupled receptor signaling pathway"/>
    <property type="evidence" value="ECO:0007669"/>
    <property type="project" value="InterPro"/>
</dbReference>
<evidence type="ECO:0000313" key="9">
    <source>
        <dbReference type="Proteomes" id="UP000092555"/>
    </source>
</evidence>
<dbReference type="CDD" id="cd00066">
    <property type="entry name" value="G-alpha"/>
    <property type="match status" value="1"/>
</dbReference>
<dbReference type="RefSeq" id="XP_018710294.1">
    <property type="nucleotide sequence ID" value="XM_018857845.1"/>
</dbReference>
<sequence length="413" mass="47585">MGCVASTAGELEVLIDQQRLVSDAIDRSLNQKKKQDANLIRLFLLGAGDSGKSTVLKQMRLLHNSSFTDFERKKYSDVIWVDMIESMKMLLLNARKFKIPLDCDRPNSPLIPHKRLILATKGIHDYGEADESFVNDYAIGYGNKVRRSSRDEDADLPNILLLTEDDSVDEIKPSVPHSRQEIARAITELWNRDKGVKACFDQAHKFQLESSALYYFDNASKFQDPNYCCTDRDIIMGRIKTTGITQNTFHVKDTVLKVLDAGGQRSERKKWIHFFQDINAIIFVLAVLEYDQTLYEDGRVNRIDESFALFESLCNAKWFVNTPFILFLNKVDLLERKLPHSPFQNHFPDYNRDPLDVGHVLDYFEESLLKLNRTRKPIYVHRTCATDTDAMRFVLNAVTDMMIQQNLKQSGLM</sequence>
<dbReference type="PANTHER" id="PTHR10218">
    <property type="entry name" value="GTP-BINDING PROTEIN ALPHA SUBUNIT"/>
    <property type="match status" value="1"/>
</dbReference>
<dbReference type="FunFam" id="3.40.50.300:FF:000563">
    <property type="entry name" value="Guanine nucleotide-binding protein alpha subunit"/>
    <property type="match status" value="1"/>
</dbReference>
<keyword evidence="1 7" id="KW-0479">Metal-binding</keyword>
<accession>A0A1A0H6Q1</accession>
<dbReference type="InterPro" id="IPR002975">
    <property type="entry name" value="Fungi_Gprotein_alpha"/>
</dbReference>
<feature type="binding site" evidence="6">
    <location>
        <position position="385"/>
    </location>
    <ligand>
        <name>GTP</name>
        <dbReference type="ChEBI" id="CHEBI:37565"/>
    </ligand>
</feature>
<organism evidence="8 9">
    <name type="scientific">Metschnikowia bicuspidata var. bicuspidata NRRL YB-4993</name>
    <dbReference type="NCBI Taxonomy" id="869754"/>
    <lineage>
        <taxon>Eukaryota</taxon>
        <taxon>Fungi</taxon>
        <taxon>Dikarya</taxon>
        <taxon>Ascomycota</taxon>
        <taxon>Saccharomycotina</taxon>
        <taxon>Pichiomycetes</taxon>
        <taxon>Metschnikowiaceae</taxon>
        <taxon>Metschnikowia</taxon>
    </lineage>
</organism>
<evidence type="ECO:0000256" key="1">
    <source>
        <dbReference type="ARBA" id="ARBA00022723"/>
    </source>
</evidence>
<dbReference type="GO" id="GO:0001664">
    <property type="term" value="F:G protein-coupled receptor binding"/>
    <property type="evidence" value="ECO:0007669"/>
    <property type="project" value="InterPro"/>
</dbReference>
<dbReference type="PROSITE" id="PS51882">
    <property type="entry name" value="G_ALPHA"/>
    <property type="match status" value="1"/>
</dbReference>
<dbReference type="PANTHER" id="PTHR10218:SF302">
    <property type="entry name" value="GUANINE NUCLEOTIDE-BINDING PROTEIN ALPHA-5 SUBUNIT"/>
    <property type="match status" value="1"/>
</dbReference>
<dbReference type="GO" id="GO:0005525">
    <property type="term" value="F:GTP binding"/>
    <property type="evidence" value="ECO:0007669"/>
    <property type="project" value="UniProtKB-KW"/>
</dbReference>
<dbReference type="GO" id="GO:0000742">
    <property type="term" value="P:karyogamy involved in conjugation with cellular fusion"/>
    <property type="evidence" value="ECO:0007669"/>
    <property type="project" value="EnsemblFungi"/>
</dbReference>
<dbReference type="SMART" id="SM00275">
    <property type="entry name" value="G_alpha"/>
    <property type="match status" value="1"/>
</dbReference>
<evidence type="ECO:0000256" key="6">
    <source>
        <dbReference type="PIRSR" id="PIRSR601019-1"/>
    </source>
</evidence>
<keyword evidence="5" id="KW-0807">Transducer</keyword>
<keyword evidence="9" id="KW-1185">Reference proteome</keyword>
<dbReference type="GO" id="GO:0031681">
    <property type="term" value="F:G-protein beta-subunit binding"/>
    <property type="evidence" value="ECO:0007669"/>
    <property type="project" value="EnsemblFungi"/>
</dbReference>
<dbReference type="EMBL" id="LXTC01000005">
    <property type="protein sequence ID" value="OBA19769.1"/>
    <property type="molecule type" value="Genomic_DNA"/>
</dbReference>
<dbReference type="GO" id="GO:0046872">
    <property type="term" value="F:metal ion binding"/>
    <property type="evidence" value="ECO:0007669"/>
    <property type="project" value="UniProtKB-KW"/>
</dbReference>
<dbReference type="GO" id="GO:0003924">
    <property type="term" value="F:GTPase activity"/>
    <property type="evidence" value="ECO:0007669"/>
    <property type="project" value="EnsemblFungi"/>
</dbReference>
<dbReference type="GO" id="GO:0005834">
    <property type="term" value="C:heterotrimeric G-protein complex"/>
    <property type="evidence" value="ECO:0007669"/>
    <property type="project" value="EnsemblFungi"/>
</dbReference>
<dbReference type="Pfam" id="PF00503">
    <property type="entry name" value="G-alpha"/>
    <property type="match status" value="1"/>
</dbReference>
<dbReference type="GO" id="GO:0006109">
    <property type="term" value="P:regulation of carbohydrate metabolic process"/>
    <property type="evidence" value="ECO:0007669"/>
    <property type="project" value="EnsemblFungi"/>
</dbReference>
<dbReference type="STRING" id="869754.A0A1A0H6Q1"/>
<feature type="binding site" evidence="7">
    <location>
        <position position="241"/>
    </location>
    <ligand>
        <name>Mg(2+)</name>
        <dbReference type="ChEBI" id="CHEBI:18420"/>
    </ligand>
</feature>
<evidence type="ECO:0000256" key="5">
    <source>
        <dbReference type="ARBA" id="ARBA00023224"/>
    </source>
</evidence>
<evidence type="ECO:0000313" key="8">
    <source>
        <dbReference type="EMBL" id="OBA19769.1"/>
    </source>
</evidence>
<dbReference type="OrthoDB" id="5817230at2759"/>
<feature type="binding site" evidence="6">
    <location>
        <begin position="260"/>
        <end position="264"/>
    </location>
    <ligand>
        <name>GTP</name>
        <dbReference type="ChEBI" id="CHEBI:37565"/>
    </ligand>
</feature>
<feature type="binding site" evidence="6">
    <location>
        <begin position="329"/>
        <end position="332"/>
    </location>
    <ligand>
        <name>GTP</name>
        <dbReference type="ChEBI" id="CHEBI:37565"/>
    </ligand>
</feature>
<gene>
    <name evidence="8" type="ORF">METBIDRAFT_44843</name>
</gene>
<keyword evidence="2 6" id="KW-0547">Nucleotide-binding</keyword>
<evidence type="ECO:0000256" key="3">
    <source>
        <dbReference type="ARBA" id="ARBA00022842"/>
    </source>
</evidence>
<dbReference type="GO" id="GO:0000750">
    <property type="term" value="P:pheromone-dependent signal transduction involved in conjugation with cellular fusion"/>
    <property type="evidence" value="ECO:0007669"/>
    <property type="project" value="EnsemblFungi"/>
</dbReference>
<dbReference type="PRINTS" id="PR00318">
    <property type="entry name" value="GPROTEINA"/>
</dbReference>
<feature type="binding site" evidence="7">
    <location>
        <position position="53"/>
    </location>
    <ligand>
        <name>Mg(2+)</name>
        <dbReference type="ChEBI" id="CHEBI:18420"/>
    </ligand>
</feature>
<name>A0A1A0H6Q1_9ASCO</name>
<proteinExistence type="predicted"/>
<dbReference type="Proteomes" id="UP000092555">
    <property type="component" value="Unassembled WGS sequence"/>
</dbReference>
<comment type="caution">
    <text evidence="8">The sequence shown here is derived from an EMBL/GenBank/DDBJ whole genome shotgun (WGS) entry which is preliminary data.</text>
</comment>
<dbReference type="InterPro" id="IPR001019">
    <property type="entry name" value="Gprotein_alpha_su"/>
</dbReference>
<reference evidence="8 9" key="1">
    <citation type="submission" date="2016-05" db="EMBL/GenBank/DDBJ databases">
        <title>Comparative genomics of biotechnologically important yeasts.</title>
        <authorList>
            <consortium name="DOE Joint Genome Institute"/>
            <person name="Riley R."/>
            <person name="Haridas S."/>
            <person name="Wolfe K.H."/>
            <person name="Lopes M.R."/>
            <person name="Hittinger C.T."/>
            <person name="Goker M."/>
            <person name="Salamov A."/>
            <person name="Wisecaver J."/>
            <person name="Long T.M."/>
            <person name="Aerts A.L."/>
            <person name="Barry K."/>
            <person name="Choi C."/>
            <person name="Clum A."/>
            <person name="Coughlan A.Y."/>
            <person name="Deshpande S."/>
            <person name="Douglass A.P."/>
            <person name="Hanson S.J."/>
            <person name="Klenk H.-P."/>
            <person name="LaButti K."/>
            <person name="Lapidus A."/>
            <person name="Lindquist E."/>
            <person name="Lipzen A."/>
            <person name="Meier-kolthoff J.P."/>
            <person name="Ohm R.A."/>
            <person name="Otillar R.P."/>
            <person name="Pangilinan J."/>
            <person name="Peng Y."/>
            <person name="Rokas A."/>
            <person name="Rosa C.A."/>
            <person name="Scheuner C."/>
            <person name="Sibirny A.A."/>
            <person name="Slot J.C."/>
            <person name="Stielow J.B."/>
            <person name="Sun H."/>
            <person name="Kurtzman C.P."/>
            <person name="Blackwell M."/>
            <person name="Grigoriev I.V."/>
            <person name="Jeffries T.W."/>
        </authorList>
    </citation>
    <scope>NUCLEOTIDE SEQUENCE [LARGE SCALE GENOMIC DNA]</scope>
    <source>
        <strain evidence="8 9">NRRL YB-4993</strain>
    </source>
</reference>
<keyword evidence="3 7" id="KW-0460">Magnesium</keyword>
<dbReference type="GO" id="GO:0000743">
    <property type="term" value="P:nuclear migration involved in conjugation with cellular fusion"/>
    <property type="evidence" value="ECO:0007669"/>
    <property type="project" value="EnsemblFungi"/>
</dbReference>
<dbReference type="GO" id="GO:0031683">
    <property type="term" value="F:G-protein beta/gamma-subunit complex binding"/>
    <property type="evidence" value="ECO:0007669"/>
    <property type="project" value="InterPro"/>
</dbReference>
<protein>
    <submittedName>
        <fullName evidence="8">Guanine nucleotide binding protein, alpha subunit</fullName>
    </submittedName>
</protein>
<dbReference type="GeneID" id="30030821"/>
<dbReference type="GO" id="GO:0005768">
    <property type="term" value="C:endosome"/>
    <property type="evidence" value="ECO:0007669"/>
    <property type="project" value="EnsemblFungi"/>
</dbReference>
<dbReference type="SUPFAM" id="SSF47895">
    <property type="entry name" value="Transducin (alpha subunit), insertion domain"/>
    <property type="match status" value="1"/>
</dbReference>
<dbReference type="PRINTS" id="PR01241">
    <property type="entry name" value="GPROTEINAFNG"/>
</dbReference>
<dbReference type="AlphaFoldDB" id="A0A1A0H6Q1"/>
<dbReference type="SUPFAM" id="SSF52540">
    <property type="entry name" value="P-loop containing nucleoside triphosphate hydrolases"/>
    <property type="match status" value="1"/>
</dbReference>
<dbReference type="InterPro" id="IPR027417">
    <property type="entry name" value="P-loop_NTPase"/>
</dbReference>
<dbReference type="InterPro" id="IPR011025">
    <property type="entry name" value="GproteinA_insert"/>
</dbReference>
<evidence type="ECO:0000256" key="2">
    <source>
        <dbReference type="ARBA" id="ARBA00022741"/>
    </source>
</evidence>
<evidence type="ECO:0000256" key="4">
    <source>
        <dbReference type="ARBA" id="ARBA00023134"/>
    </source>
</evidence>